<evidence type="ECO:0000313" key="2">
    <source>
        <dbReference type="Proteomes" id="UP001190700"/>
    </source>
</evidence>
<dbReference type="AlphaFoldDB" id="A0AAE0FEX4"/>
<name>A0AAE0FEX4_9CHLO</name>
<dbReference type="PANTHER" id="PTHR43336">
    <property type="entry name" value="OXYGEN SENSOR HISTIDINE KINASE RESPONSE REGULATOR DEVS/DOSS"/>
    <property type="match status" value="1"/>
</dbReference>
<accession>A0AAE0FEX4</accession>
<gene>
    <name evidence="1" type="ORF">CYMTET_32509</name>
</gene>
<comment type="caution">
    <text evidence="1">The sequence shown here is derived from an EMBL/GenBank/DDBJ whole genome shotgun (WGS) entry which is preliminary data.</text>
</comment>
<sequence length="217" mass="24618">MLSIARAGRAARVGTRAGRLLRFVRLVRLFRLIKFTRVFQQTKGEEDQEEDEGAEEEEYTKPSEVWRTMSQLMSRKLVMGVMAILIIYPLLDPETEDRAPLLLLRTLEEYAIDDPEFSFTIENFMEFNQDHYYKIVYLGTCATGLANSTETYPVAHACSGAGFEADYGATCPECSCYGEAICAGAYQDILCADPNYNYAWANCTEYITKDLVNSRRA</sequence>
<keyword evidence="2" id="KW-1185">Reference proteome</keyword>
<dbReference type="EMBL" id="LGRX02019530">
    <property type="protein sequence ID" value="KAK3258444.1"/>
    <property type="molecule type" value="Genomic_DNA"/>
</dbReference>
<proteinExistence type="predicted"/>
<evidence type="ECO:0000313" key="1">
    <source>
        <dbReference type="EMBL" id="KAK3258444.1"/>
    </source>
</evidence>
<reference evidence="1 2" key="1">
    <citation type="journal article" date="2015" name="Genome Biol. Evol.">
        <title>Comparative Genomics of a Bacterivorous Green Alga Reveals Evolutionary Causalities and Consequences of Phago-Mixotrophic Mode of Nutrition.</title>
        <authorList>
            <person name="Burns J.A."/>
            <person name="Paasch A."/>
            <person name="Narechania A."/>
            <person name="Kim E."/>
        </authorList>
    </citation>
    <scope>NUCLEOTIDE SEQUENCE [LARGE SCALE GENOMIC DNA]</scope>
    <source>
        <strain evidence="1 2">PLY_AMNH</strain>
    </source>
</reference>
<organism evidence="1 2">
    <name type="scientific">Cymbomonas tetramitiformis</name>
    <dbReference type="NCBI Taxonomy" id="36881"/>
    <lineage>
        <taxon>Eukaryota</taxon>
        <taxon>Viridiplantae</taxon>
        <taxon>Chlorophyta</taxon>
        <taxon>Pyramimonadophyceae</taxon>
        <taxon>Pyramimonadales</taxon>
        <taxon>Pyramimonadaceae</taxon>
        <taxon>Cymbomonas</taxon>
    </lineage>
</organism>
<dbReference type="PANTHER" id="PTHR43336:SF3">
    <property type="entry name" value="GUANYLATE CYCLASE DOMAIN-CONTAINING PROTEIN"/>
    <property type="match status" value="1"/>
</dbReference>
<protein>
    <submittedName>
        <fullName evidence="1">Uncharacterized protein</fullName>
    </submittedName>
</protein>
<dbReference type="Proteomes" id="UP001190700">
    <property type="component" value="Unassembled WGS sequence"/>
</dbReference>